<dbReference type="PROSITE" id="PS51257">
    <property type="entry name" value="PROKAR_LIPOPROTEIN"/>
    <property type="match status" value="1"/>
</dbReference>
<dbReference type="InterPro" id="IPR046878">
    <property type="entry name" value="Big_14"/>
</dbReference>
<feature type="domain" description="Bacterial Ig-like" evidence="2">
    <location>
        <begin position="46"/>
        <end position="150"/>
    </location>
</feature>
<dbReference type="EMBL" id="CP014339">
    <property type="protein sequence ID" value="AQX51930.1"/>
    <property type="molecule type" value="Genomic_DNA"/>
</dbReference>
<organism evidence="4">
    <name type="scientific">Elizabethkingia anophelis</name>
    <dbReference type="NCBI Taxonomy" id="1117645"/>
    <lineage>
        <taxon>Bacteria</taxon>
        <taxon>Pseudomonadati</taxon>
        <taxon>Bacteroidota</taxon>
        <taxon>Flavobacteriia</taxon>
        <taxon>Flavobacteriales</taxon>
        <taxon>Weeksellaceae</taxon>
        <taxon>Elizabethkingia</taxon>
    </lineage>
</organism>
<accession>A0A494JAH5</accession>
<evidence type="ECO:0000256" key="1">
    <source>
        <dbReference type="SAM" id="SignalP"/>
    </source>
</evidence>
<name>A0A494JAH5_9FLAO</name>
<gene>
    <name evidence="3" type="ORF">AYC66_15095</name>
    <name evidence="4" type="ORF">BAY09_16040</name>
</gene>
<reference evidence="3 5" key="1">
    <citation type="submission" date="2016-02" db="EMBL/GenBank/DDBJ databases">
        <authorList>
            <person name="Nicholson A.C."/>
            <person name="Humrighouse B.W."/>
            <person name="Loparev V."/>
            <person name="Emery B."/>
            <person name="Graziano J."/>
            <person name="McQuiston J.R."/>
        </authorList>
    </citation>
    <scope>NUCLEOTIDE SEQUENCE [LARGE SCALE GENOMIC DNA]</scope>
    <source>
        <strain evidence="3 5">E6809</strain>
    </source>
</reference>
<reference evidence="4" key="2">
    <citation type="submission" date="2016-06" db="EMBL/GenBank/DDBJ databases">
        <authorList>
            <person name="Nicholson A.C."/>
        </authorList>
    </citation>
    <scope>NUCLEOTIDE SEQUENCE [LARGE SCALE GENOMIC DNA]</scope>
    <source>
        <strain evidence="4">E6809</strain>
    </source>
</reference>
<evidence type="ECO:0000313" key="4">
    <source>
        <dbReference type="EMBL" id="OPB52651.1"/>
    </source>
</evidence>
<evidence type="ECO:0000259" key="2">
    <source>
        <dbReference type="Pfam" id="PF20251"/>
    </source>
</evidence>
<sequence>MTKNRIMKKLILLIISATLLLSCNQNKKEEEQSSKKEKVNDVEDKSVSLSIEPNVFKLSEIPDTIKVTIINNTNDTITTGLHYQIENYEKNEWKDISPKGTAFNDLGWRLKPTDTESFEKKLYKDQISYKVGKYRIVKYYLNSDYQKTRENHNVYGEFEIK</sequence>
<evidence type="ECO:0000313" key="3">
    <source>
        <dbReference type="EMBL" id="AQX51930.1"/>
    </source>
</evidence>
<dbReference type="Proteomes" id="UP000189738">
    <property type="component" value="Chromosome"/>
</dbReference>
<protein>
    <recommendedName>
        <fullName evidence="2">Bacterial Ig-like domain-containing protein</fullName>
    </recommendedName>
</protein>
<evidence type="ECO:0000313" key="5">
    <source>
        <dbReference type="Proteomes" id="UP000189738"/>
    </source>
</evidence>
<dbReference type="AlphaFoldDB" id="A0A494JAH5"/>
<proteinExistence type="predicted"/>
<dbReference type="Pfam" id="PF20251">
    <property type="entry name" value="Big_14"/>
    <property type="match status" value="1"/>
</dbReference>
<feature type="signal peptide" evidence="1">
    <location>
        <begin position="1"/>
        <end position="27"/>
    </location>
</feature>
<keyword evidence="1" id="KW-0732">Signal</keyword>
<dbReference type="EMBL" id="MAHS01000003">
    <property type="protein sequence ID" value="OPB52651.1"/>
    <property type="molecule type" value="Genomic_DNA"/>
</dbReference>
<feature type="chain" id="PRO_5043193600" description="Bacterial Ig-like domain-containing protein" evidence="1">
    <location>
        <begin position="28"/>
        <end position="161"/>
    </location>
</feature>